<proteinExistence type="predicted"/>
<dbReference type="EMBL" id="JBHSEG010000021">
    <property type="protein sequence ID" value="MFC4456390.1"/>
    <property type="molecule type" value="Genomic_DNA"/>
</dbReference>
<dbReference type="Pfam" id="PF07883">
    <property type="entry name" value="Cupin_2"/>
    <property type="match status" value="1"/>
</dbReference>
<sequence length="116" mass="12406">MEGELALQVGDRQVLLTPGRSIVVPQVTPQVFMNDSNRPARMLILGSPRSLRKRFVEEIGRQEAEARPTAVDVQRVLESAAQHPMEISSCLTVLPHASPHAVSASSALSAACPAVA</sequence>
<dbReference type="InterPro" id="IPR014710">
    <property type="entry name" value="RmlC-like_jellyroll"/>
</dbReference>
<protein>
    <submittedName>
        <fullName evidence="2">Cupin domain-containing protein</fullName>
    </submittedName>
</protein>
<organism evidence="2 3">
    <name type="scientific">Deinococcus sonorensis</name>
    <dbReference type="NCBI Taxonomy" id="309891"/>
    <lineage>
        <taxon>Bacteria</taxon>
        <taxon>Thermotogati</taxon>
        <taxon>Deinococcota</taxon>
        <taxon>Deinococci</taxon>
        <taxon>Deinococcales</taxon>
        <taxon>Deinococcaceae</taxon>
        <taxon>Deinococcus</taxon>
    </lineage>
</organism>
<feature type="domain" description="Cupin type-2" evidence="1">
    <location>
        <begin position="2"/>
        <end position="44"/>
    </location>
</feature>
<evidence type="ECO:0000313" key="2">
    <source>
        <dbReference type="EMBL" id="MFC4456390.1"/>
    </source>
</evidence>
<evidence type="ECO:0000313" key="3">
    <source>
        <dbReference type="Proteomes" id="UP001595939"/>
    </source>
</evidence>
<dbReference type="SUPFAM" id="SSF51182">
    <property type="entry name" value="RmlC-like cupins"/>
    <property type="match status" value="1"/>
</dbReference>
<keyword evidence="3" id="KW-1185">Reference proteome</keyword>
<dbReference type="InterPro" id="IPR011051">
    <property type="entry name" value="RmlC_Cupin_sf"/>
</dbReference>
<dbReference type="Proteomes" id="UP001595939">
    <property type="component" value="Unassembled WGS sequence"/>
</dbReference>
<evidence type="ECO:0000259" key="1">
    <source>
        <dbReference type="Pfam" id="PF07883"/>
    </source>
</evidence>
<reference evidence="3" key="1">
    <citation type="journal article" date="2019" name="Int. J. Syst. Evol. Microbiol.">
        <title>The Global Catalogue of Microorganisms (GCM) 10K type strain sequencing project: providing services to taxonomists for standard genome sequencing and annotation.</title>
        <authorList>
            <consortium name="The Broad Institute Genomics Platform"/>
            <consortium name="The Broad Institute Genome Sequencing Center for Infectious Disease"/>
            <person name="Wu L."/>
            <person name="Ma J."/>
        </authorList>
    </citation>
    <scope>NUCLEOTIDE SEQUENCE [LARGE SCALE GENOMIC DNA]</scope>
    <source>
        <strain evidence="3">CCUG 39970</strain>
    </source>
</reference>
<comment type="caution">
    <text evidence="2">The sequence shown here is derived from an EMBL/GenBank/DDBJ whole genome shotgun (WGS) entry which is preliminary data.</text>
</comment>
<dbReference type="RefSeq" id="WP_350241748.1">
    <property type="nucleotide sequence ID" value="NZ_JBHSEG010000021.1"/>
</dbReference>
<dbReference type="InterPro" id="IPR013096">
    <property type="entry name" value="Cupin_2"/>
</dbReference>
<gene>
    <name evidence="2" type="ORF">ACFO0P_21645</name>
</gene>
<dbReference type="Gene3D" id="2.60.120.10">
    <property type="entry name" value="Jelly Rolls"/>
    <property type="match status" value="1"/>
</dbReference>
<accession>A0ABV8YFT2</accession>
<name>A0ABV8YFT2_9DEIO</name>